<dbReference type="AlphaFoldDB" id="A0A9D1PW52"/>
<dbReference type="Proteomes" id="UP000886752">
    <property type="component" value="Unassembled WGS sequence"/>
</dbReference>
<protein>
    <submittedName>
        <fullName evidence="1">Uncharacterized protein</fullName>
    </submittedName>
</protein>
<reference evidence="1" key="1">
    <citation type="journal article" date="2021" name="PeerJ">
        <title>Extensive microbial diversity within the chicken gut microbiome revealed by metagenomics and culture.</title>
        <authorList>
            <person name="Gilroy R."/>
            <person name="Ravi A."/>
            <person name="Getino M."/>
            <person name="Pursley I."/>
            <person name="Horton D.L."/>
            <person name="Alikhan N.F."/>
            <person name="Baker D."/>
            <person name="Gharbi K."/>
            <person name="Hall N."/>
            <person name="Watson M."/>
            <person name="Adriaenssens E.M."/>
            <person name="Foster-Nyarko E."/>
            <person name="Jarju S."/>
            <person name="Secka A."/>
            <person name="Antonio M."/>
            <person name="Oren A."/>
            <person name="Chaudhuri R.R."/>
            <person name="La Ragione R."/>
            <person name="Hildebrand F."/>
            <person name="Pallen M.J."/>
        </authorList>
    </citation>
    <scope>NUCLEOTIDE SEQUENCE</scope>
    <source>
        <strain evidence="1">ChiHecec2B26-446</strain>
    </source>
</reference>
<gene>
    <name evidence="1" type="ORF">H9894_04415</name>
</gene>
<organism evidence="1 2">
    <name type="scientific">Candidatus Desulfovibrio intestinipullorum</name>
    <dbReference type="NCBI Taxonomy" id="2838536"/>
    <lineage>
        <taxon>Bacteria</taxon>
        <taxon>Pseudomonadati</taxon>
        <taxon>Thermodesulfobacteriota</taxon>
        <taxon>Desulfovibrionia</taxon>
        <taxon>Desulfovibrionales</taxon>
        <taxon>Desulfovibrionaceae</taxon>
        <taxon>Desulfovibrio</taxon>
    </lineage>
</organism>
<sequence>MPISFTAPSARWFTASATRNDPTPNAGAIHFDGLNGTNSFTILGSDLVTPVGHGFLTAGRIYTHFGFAETPNAGEWLFFKVDLEDRKMLVHSPLLEGDRIVLPVSGTYAERTIEGVRLQKNSDEEDSYSFYYTKPDGEECCVMTTSPRNWMSDHLTPALANVSTFEDFLLISYSPRIEGEDFPVEDFLYTIVANRHTGAFLGQGLRREYHSMSARFDSYIELGVSSLGPVSEQDWWPVFYHDLWRHVLHNTKQPQWNFDKNAITVTYATGQPQRFVLS</sequence>
<name>A0A9D1PW52_9BACT</name>
<evidence type="ECO:0000313" key="1">
    <source>
        <dbReference type="EMBL" id="HIW00413.1"/>
    </source>
</evidence>
<evidence type="ECO:0000313" key="2">
    <source>
        <dbReference type="Proteomes" id="UP000886752"/>
    </source>
</evidence>
<dbReference type="EMBL" id="DXHV01000047">
    <property type="protein sequence ID" value="HIW00413.1"/>
    <property type="molecule type" value="Genomic_DNA"/>
</dbReference>
<accession>A0A9D1PW52</accession>
<comment type="caution">
    <text evidence="1">The sequence shown here is derived from an EMBL/GenBank/DDBJ whole genome shotgun (WGS) entry which is preliminary data.</text>
</comment>
<proteinExistence type="predicted"/>
<reference evidence="1" key="2">
    <citation type="submission" date="2021-04" db="EMBL/GenBank/DDBJ databases">
        <authorList>
            <person name="Gilroy R."/>
        </authorList>
    </citation>
    <scope>NUCLEOTIDE SEQUENCE</scope>
    <source>
        <strain evidence="1">ChiHecec2B26-446</strain>
    </source>
</reference>